<sequence>MRLPSDLIAAVLDQLEPEELIKLHQANKEFRARIARRGLLPGRVRMLRIYGQILAEDHEGVLLKQCEFGVESRGGTMIFASNLSNRIFHVLDKTIPRDAVEPGYPDSLPCKRRLDTEFKLPEKSFRIRWRAFFKPLLRTLERIHAVEELEIHLVTDGQRTIYGMPFDQAYWRHSGAAYARGQIEEVQSGARLKKRIIQIAPLLRALRHIGHCYYDEEANAVFTKTKSFIGGAPASLRICEPAMSWEFDFVPRDTRLIQGSGRARPRAGLIYTLVGFGHRIDFPADGEQYIETIKTLGPVAASWYYRQDETAGGMVVMASVHLREPGCGHDRFALTVKLDE</sequence>
<evidence type="ECO:0000259" key="1">
    <source>
        <dbReference type="PROSITE" id="PS50181"/>
    </source>
</evidence>
<feature type="non-terminal residue" evidence="2">
    <location>
        <position position="340"/>
    </location>
</feature>
<dbReference type="PROSITE" id="PS50181">
    <property type="entry name" value="FBOX"/>
    <property type="match status" value="1"/>
</dbReference>
<organism evidence="2 3">
    <name type="scientific">Mesorhabditis spiculigera</name>
    <dbReference type="NCBI Taxonomy" id="96644"/>
    <lineage>
        <taxon>Eukaryota</taxon>
        <taxon>Metazoa</taxon>
        <taxon>Ecdysozoa</taxon>
        <taxon>Nematoda</taxon>
        <taxon>Chromadorea</taxon>
        <taxon>Rhabditida</taxon>
        <taxon>Rhabditina</taxon>
        <taxon>Rhabditomorpha</taxon>
        <taxon>Rhabditoidea</taxon>
        <taxon>Rhabditidae</taxon>
        <taxon>Mesorhabditinae</taxon>
        <taxon>Mesorhabditis</taxon>
    </lineage>
</organism>
<evidence type="ECO:0000313" key="3">
    <source>
        <dbReference type="Proteomes" id="UP001177023"/>
    </source>
</evidence>
<evidence type="ECO:0000313" key="2">
    <source>
        <dbReference type="EMBL" id="CAJ0575163.1"/>
    </source>
</evidence>
<dbReference type="EMBL" id="CATQJA010002636">
    <property type="protein sequence ID" value="CAJ0575163.1"/>
    <property type="molecule type" value="Genomic_DNA"/>
</dbReference>
<reference evidence="2" key="1">
    <citation type="submission" date="2023-06" db="EMBL/GenBank/DDBJ databases">
        <authorList>
            <person name="Delattre M."/>
        </authorList>
    </citation>
    <scope>NUCLEOTIDE SEQUENCE</scope>
    <source>
        <strain evidence="2">AF72</strain>
    </source>
</reference>
<feature type="domain" description="F-box" evidence="1">
    <location>
        <begin position="1"/>
        <end position="53"/>
    </location>
</feature>
<gene>
    <name evidence="2" type="ORF">MSPICULIGERA_LOCUS13479</name>
</gene>
<dbReference type="InterPro" id="IPR001810">
    <property type="entry name" value="F-box_dom"/>
</dbReference>
<keyword evidence="3" id="KW-1185">Reference proteome</keyword>
<dbReference type="Proteomes" id="UP001177023">
    <property type="component" value="Unassembled WGS sequence"/>
</dbReference>
<name>A0AA36G750_9BILA</name>
<proteinExistence type="predicted"/>
<accession>A0AA36G750</accession>
<dbReference type="AlphaFoldDB" id="A0AA36G750"/>
<comment type="caution">
    <text evidence="2">The sequence shown here is derived from an EMBL/GenBank/DDBJ whole genome shotgun (WGS) entry which is preliminary data.</text>
</comment>
<protein>
    <recommendedName>
        <fullName evidence="1">F-box domain-containing protein</fullName>
    </recommendedName>
</protein>